<name>C0E879_9FIRM</name>
<comment type="catalytic activity">
    <reaction evidence="9">
        <text>2-phenylacetate + ATP + CoA = phenylacetyl-CoA + AMP + diphosphate</text>
        <dbReference type="Rhea" id="RHEA:20956"/>
        <dbReference type="ChEBI" id="CHEBI:18401"/>
        <dbReference type="ChEBI" id="CHEBI:30616"/>
        <dbReference type="ChEBI" id="CHEBI:33019"/>
        <dbReference type="ChEBI" id="CHEBI:57287"/>
        <dbReference type="ChEBI" id="CHEBI:57390"/>
        <dbReference type="ChEBI" id="CHEBI:456215"/>
        <dbReference type="EC" id="6.2.1.30"/>
    </reaction>
</comment>
<reference evidence="13 14" key="2">
    <citation type="submission" date="2009-02" db="EMBL/GenBank/DDBJ databases">
        <title>Draft genome sequence of Clostridium methylpentosum (DSM 5476).</title>
        <authorList>
            <person name="Sudarsanam P."/>
            <person name="Ley R."/>
            <person name="Guruge J."/>
            <person name="Turnbaugh P.J."/>
            <person name="Mahowald M."/>
            <person name="Liep D."/>
            <person name="Gordon J."/>
        </authorList>
    </citation>
    <scope>NUCLEOTIDE SEQUENCE [LARGE SCALE GENOMIC DNA]</scope>
    <source>
        <strain evidence="13 14">DSM 5476</strain>
    </source>
</reference>
<dbReference type="GO" id="GO:0047475">
    <property type="term" value="F:phenylacetate-CoA ligase activity"/>
    <property type="evidence" value="ECO:0007669"/>
    <property type="project" value="UniProtKB-EC"/>
</dbReference>
<dbReference type="PANTHER" id="PTHR43439:SF1">
    <property type="entry name" value="PHENYLACETATE-COENZYME A LIGASE"/>
    <property type="match status" value="1"/>
</dbReference>
<comment type="pathway">
    <text evidence="4 9">Aromatic compound metabolism; phenylacetate degradation.</text>
</comment>
<comment type="similarity">
    <text evidence="5 9">Belongs to the phenylacetyl-CoA ligase family.</text>
</comment>
<proteinExistence type="inferred from homology"/>
<evidence type="ECO:0000256" key="2">
    <source>
        <dbReference type="ARBA" id="ARBA00022598"/>
    </source>
</evidence>
<evidence type="ECO:0000256" key="6">
    <source>
        <dbReference type="ARBA" id="ARBA00066629"/>
    </source>
</evidence>
<dbReference type="EMBL" id="ACEC01000002">
    <property type="protein sequence ID" value="EEG32313.1"/>
    <property type="molecule type" value="Genomic_DNA"/>
</dbReference>
<sequence length="436" mass="48808">MGKYFNPAIECADRETMVAIQNEKFIQMVASCYNNIPLYKERMDELGVKPEDIKSIEDLHKLPFTYKQDLRDNYPYGMLAVPRTQVSRIQATSGTTGKATVVGYTQKDVDSWAECVARALTAAGATSDDVIHVSYGYGLFTGGMGLHYGAEKLGATVIPVSSGNTKRQIDILRDLQSDYLCCTPSYAMYIGETLHEMGLTGDDIKLRGGVFGAEPWTPQMRREIERLLGIKAQDIYGLCEVLGPGVAFDCCEQNGLHINEDHFIAEIIDPDTGEVLPEGTPGELVFTCIQKEAMPLIRYRTRDIATLTREKCSCGRTLVKMTKPAGRTDDMLIVRGVNVFPSQIEKVLLDLKMTSPNYLIVVDRVNNMDKMEVQVEINQQMFSDTVRNLEQFEQEIKEALRATLNISAKVRLVEPKTIARSEGKAKRVIDNRKLHE</sequence>
<keyword evidence="3 9" id="KW-0547">Nucleotide-binding</keyword>
<dbReference type="Pfam" id="PF14535">
    <property type="entry name" value="AMP-binding_C_2"/>
    <property type="match status" value="1"/>
</dbReference>
<dbReference type="InterPro" id="IPR011880">
    <property type="entry name" value="PA_CoA_ligase"/>
</dbReference>
<keyword evidence="2 9" id="KW-0436">Ligase</keyword>
<organism evidence="13 14">
    <name type="scientific">[Clostridium] methylpentosum DSM 5476</name>
    <dbReference type="NCBI Taxonomy" id="537013"/>
    <lineage>
        <taxon>Bacteria</taxon>
        <taxon>Bacillati</taxon>
        <taxon>Bacillota</taxon>
        <taxon>Clostridia</taxon>
        <taxon>Eubacteriales</taxon>
        <taxon>Oscillospiraceae</taxon>
        <taxon>Oscillospiraceae incertae sedis</taxon>
    </lineage>
</organism>
<evidence type="ECO:0000256" key="1">
    <source>
        <dbReference type="ARBA" id="ARBA00011245"/>
    </source>
</evidence>
<dbReference type="InterPro" id="IPR042099">
    <property type="entry name" value="ANL_N_sf"/>
</dbReference>
<comment type="subunit">
    <text evidence="1">Monomer.</text>
</comment>
<dbReference type="Gene3D" id="3.30.300.30">
    <property type="match status" value="1"/>
</dbReference>
<dbReference type="eggNOG" id="COG1541">
    <property type="taxonomic scope" value="Bacteria"/>
</dbReference>
<dbReference type="PANTHER" id="PTHR43439">
    <property type="entry name" value="PHENYLACETATE-COENZYME A LIGASE"/>
    <property type="match status" value="1"/>
</dbReference>
<feature type="domain" description="AMP-dependent synthetase/ligase" evidence="11">
    <location>
        <begin position="82"/>
        <end position="286"/>
    </location>
</feature>
<dbReference type="FunFam" id="3.40.50.12780:FF:000016">
    <property type="entry name" value="Phenylacetate-coenzyme A ligase"/>
    <property type="match status" value="1"/>
</dbReference>
<evidence type="ECO:0000313" key="14">
    <source>
        <dbReference type="Proteomes" id="UP000003340"/>
    </source>
</evidence>
<dbReference type="HOGENOM" id="CLU_035301_1_1_9"/>
<dbReference type="UniPathway" id="UPA00930"/>
<dbReference type="Pfam" id="PF00501">
    <property type="entry name" value="AMP-binding"/>
    <property type="match status" value="1"/>
</dbReference>
<dbReference type="CDD" id="cd05913">
    <property type="entry name" value="PaaK"/>
    <property type="match status" value="1"/>
</dbReference>
<dbReference type="InterPro" id="IPR028154">
    <property type="entry name" value="AMP-dep_Lig_C"/>
</dbReference>
<dbReference type="InterPro" id="IPR051414">
    <property type="entry name" value="Adenylate-forming_Reductase"/>
</dbReference>
<comment type="function">
    <text evidence="9">Catalyzes the activation of phenylacetic acid (PA) to phenylacetyl-CoA (PA-CoA).</text>
</comment>
<dbReference type="InterPro" id="IPR000873">
    <property type="entry name" value="AMP-dep_synth/lig_dom"/>
</dbReference>
<evidence type="ECO:0000313" key="13">
    <source>
        <dbReference type="EMBL" id="EEG32313.1"/>
    </source>
</evidence>
<evidence type="ECO:0000256" key="8">
    <source>
        <dbReference type="ARBA" id="ARBA00075111"/>
    </source>
</evidence>
<comment type="caution">
    <text evidence="13">The sequence shown here is derived from an EMBL/GenBank/DDBJ whole genome shotgun (WGS) entry which is preliminary data.</text>
</comment>
<reference evidence="13 14" key="1">
    <citation type="submission" date="2009-01" db="EMBL/GenBank/DDBJ databases">
        <authorList>
            <person name="Fulton L."/>
            <person name="Clifton S."/>
            <person name="Fulton B."/>
            <person name="Xu J."/>
            <person name="Minx P."/>
            <person name="Pepin K.H."/>
            <person name="Johnson M."/>
            <person name="Bhonagiri V."/>
            <person name="Nash W.E."/>
            <person name="Mardis E.R."/>
            <person name="Wilson R.K."/>
        </authorList>
    </citation>
    <scope>NUCLEOTIDE SEQUENCE [LARGE SCALE GENOMIC DNA]</scope>
    <source>
        <strain evidence="13 14">DSM 5476</strain>
    </source>
</reference>
<accession>C0E879</accession>
<protein>
    <recommendedName>
        <fullName evidence="7 9">Phenylacetate-coenzyme A ligase</fullName>
        <ecNumber evidence="6 9">6.2.1.30</ecNumber>
    </recommendedName>
    <alternativeName>
        <fullName evidence="8 9">Phenylacetyl-CoA ligase</fullName>
    </alternativeName>
</protein>
<dbReference type="GO" id="GO:0010124">
    <property type="term" value="P:phenylacetate catabolic process"/>
    <property type="evidence" value="ECO:0007669"/>
    <property type="project" value="UniProtKB-UniRule"/>
</dbReference>
<evidence type="ECO:0000259" key="11">
    <source>
        <dbReference type="Pfam" id="PF00501"/>
    </source>
</evidence>
<keyword evidence="14" id="KW-1185">Reference proteome</keyword>
<dbReference type="PIRSF" id="PIRSF006444">
    <property type="entry name" value="PaaK"/>
    <property type="match status" value="1"/>
</dbReference>
<dbReference type="STRING" id="537013.CLOSTMETH_00051"/>
<dbReference type="GO" id="GO:0000166">
    <property type="term" value="F:nucleotide binding"/>
    <property type="evidence" value="ECO:0007669"/>
    <property type="project" value="UniProtKB-KW"/>
</dbReference>
<dbReference type="Gene3D" id="3.40.50.12780">
    <property type="entry name" value="N-terminal domain of ligase-like"/>
    <property type="match status" value="1"/>
</dbReference>
<gene>
    <name evidence="13" type="ORF">CLOSTMETH_00051</name>
</gene>
<dbReference type="SUPFAM" id="SSF56801">
    <property type="entry name" value="Acetyl-CoA synthetase-like"/>
    <property type="match status" value="1"/>
</dbReference>
<keyword evidence="10" id="KW-0175">Coiled coil</keyword>
<dbReference type="Proteomes" id="UP000003340">
    <property type="component" value="Unassembled WGS sequence"/>
</dbReference>
<dbReference type="EC" id="6.2.1.30" evidence="6 9"/>
<evidence type="ECO:0000256" key="7">
    <source>
        <dbReference type="ARBA" id="ARBA00068695"/>
    </source>
</evidence>
<dbReference type="InterPro" id="IPR045851">
    <property type="entry name" value="AMP-bd_C_sf"/>
</dbReference>
<feature type="coiled-coil region" evidence="10">
    <location>
        <begin position="382"/>
        <end position="409"/>
    </location>
</feature>
<dbReference type="AlphaFoldDB" id="C0E879"/>
<evidence type="ECO:0000256" key="9">
    <source>
        <dbReference type="PIRNR" id="PIRNR006444"/>
    </source>
</evidence>
<evidence type="ECO:0000259" key="12">
    <source>
        <dbReference type="Pfam" id="PF14535"/>
    </source>
</evidence>
<evidence type="ECO:0000256" key="5">
    <source>
        <dbReference type="ARBA" id="ARBA00061566"/>
    </source>
</evidence>
<feature type="domain" description="AMP-dependent ligase C-terminal" evidence="12">
    <location>
        <begin position="336"/>
        <end position="432"/>
    </location>
</feature>
<evidence type="ECO:0000256" key="3">
    <source>
        <dbReference type="ARBA" id="ARBA00022741"/>
    </source>
</evidence>
<evidence type="ECO:0000256" key="10">
    <source>
        <dbReference type="SAM" id="Coils"/>
    </source>
</evidence>
<evidence type="ECO:0000256" key="4">
    <source>
        <dbReference type="ARBA" id="ARBA00060591"/>
    </source>
</evidence>